<evidence type="ECO:0000313" key="2">
    <source>
        <dbReference type="EMBL" id="EXX66504.1"/>
    </source>
</evidence>
<evidence type="ECO:0000256" key="1">
    <source>
        <dbReference type="SAM" id="MobiDB-lite"/>
    </source>
</evidence>
<name>A0A015KGA6_RHIIW</name>
<comment type="caution">
    <text evidence="2">The sequence shown here is derived from an EMBL/GenBank/DDBJ whole genome shotgun (WGS) entry which is preliminary data.</text>
</comment>
<dbReference type="Proteomes" id="UP000022910">
    <property type="component" value="Unassembled WGS sequence"/>
</dbReference>
<dbReference type="AlphaFoldDB" id="A0A015KGA6"/>
<dbReference type="HOGENOM" id="CLU_051543_0_0_1"/>
<gene>
    <name evidence="2" type="ORF">RirG_123160</name>
</gene>
<accession>A0A015KGA6</accession>
<feature type="region of interest" description="Disordered" evidence="1">
    <location>
        <begin position="135"/>
        <end position="188"/>
    </location>
</feature>
<organism evidence="2 3">
    <name type="scientific">Rhizophagus irregularis (strain DAOM 197198w)</name>
    <name type="common">Glomus intraradices</name>
    <dbReference type="NCBI Taxonomy" id="1432141"/>
    <lineage>
        <taxon>Eukaryota</taxon>
        <taxon>Fungi</taxon>
        <taxon>Fungi incertae sedis</taxon>
        <taxon>Mucoromycota</taxon>
        <taxon>Glomeromycotina</taxon>
        <taxon>Glomeromycetes</taxon>
        <taxon>Glomerales</taxon>
        <taxon>Glomeraceae</taxon>
        <taxon>Rhizophagus</taxon>
    </lineage>
</organism>
<proteinExistence type="predicted"/>
<feature type="compositionally biased region" description="Acidic residues" evidence="1">
    <location>
        <begin position="141"/>
        <end position="160"/>
    </location>
</feature>
<keyword evidence="3" id="KW-1185">Reference proteome</keyword>
<protein>
    <submittedName>
        <fullName evidence="2">Uncharacterized protein</fullName>
    </submittedName>
</protein>
<evidence type="ECO:0000313" key="3">
    <source>
        <dbReference type="Proteomes" id="UP000022910"/>
    </source>
</evidence>
<dbReference type="EMBL" id="JEMT01018753">
    <property type="protein sequence ID" value="EXX66504.1"/>
    <property type="molecule type" value="Genomic_DNA"/>
</dbReference>
<reference evidence="2 3" key="1">
    <citation type="submission" date="2014-02" db="EMBL/GenBank/DDBJ databases">
        <title>Single nucleus genome sequencing reveals high similarity among nuclei of an endomycorrhizal fungus.</title>
        <authorList>
            <person name="Lin K."/>
            <person name="Geurts R."/>
            <person name="Zhang Z."/>
            <person name="Limpens E."/>
            <person name="Saunders D.G."/>
            <person name="Mu D."/>
            <person name="Pang E."/>
            <person name="Cao H."/>
            <person name="Cha H."/>
            <person name="Lin T."/>
            <person name="Zhou Q."/>
            <person name="Shang Y."/>
            <person name="Li Y."/>
            <person name="Ivanov S."/>
            <person name="Sharma T."/>
            <person name="Velzen R.V."/>
            <person name="Ruijter N.D."/>
            <person name="Aanen D.K."/>
            <person name="Win J."/>
            <person name="Kamoun S."/>
            <person name="Bisseling T."/>
            <person name="Huang S."/>
        </authorList>
    </citation>
    <scope>NUCLEOTIDE SEQUENCE [LARGE SCALE GENOMIC DNA]</scope>
    <source>
        <strain evidence="3">DAOM197198w</strain>
    </source>
</reference>
<sequence>MGRKRTISSVLDENPITTRSPRVTTRSIVQPKIRKVPCFCSDCEGIQLSSDVSEVIIENTEIRDNELSEVLENTEIRDNEPSEVLENTENINDESSQLTILNEQRVDRLPRRCRLRYILTRVSIGNISNIEQDLSLRESTAEDQSEDTNEDNESNGDGESENNNSKTFEDYSCPSFEPYQDPDVTPTPTSDDNKFLWILIWIMKFRMRFNIPETATESLIKFIKLLLDEIGDTAFENFPVTLYKARNILNIEYQCWHWTHSN</sequence>